<dbReference type="Gene3D" id="3.30.930.10">
    <property type="entry name" value="Bira Bifunctional Protein, Domain 2"/>
    <property type="match status" value="1"/>
</dbReference>
<dbReference type="PANTHER" id="PTHR12561">
    <property type="entry name" value="LIPOATE-PROTEIN LIGASE"/>
    <property type="match status" value="1"/>
</dbReference>
<dbReference type="PANTHER" id="PTHR12561:SF3">
    <property type="entry name" value="LIPOYLTRANSFERASE 1, MITOCHONDRIAL"/>
    <property type="match status" value="1"/>
</dbReference>
<dbReference type="AlphaFoldDB" id="A0A0N7IAD7"/>
<dbReference type="CDD" id="cd16443">
    <property type="entry name" value="LplA"/>
    <property type="match status" value="1"/>
</dbReference>
<gene>
    <name evidence="2" type="ORF">KHY35_04980</name>
</gene>
<sequence length="239" mass="27722">MRCFHNTFTDIYFHLAAEEYLLKQETDSVFMLWQDTPSVVMGKHQSVQLEVNREWAEEQQIRIARRFSGGGAVYHDLGNVNLTFIETVSRLPDFSLYLHRILDFLKQIGLPAKGDERLGIYLDGLKISGSAQCVHKNRVLYHCTLLYDTNLAALNKVLNPKRNIETGVASPVYAVPSVRSEVTNISRYLPMETVDHFKEMLFEYFSQRGCADTFSEKELEAIHKLRTEKYICEEWIFSR</sequence>
<dbReference type="InterPro" id="IPR004562">
    <property type="entry name" value="LipoylTrfase_LipoateP_Ligase"/>
</dbReference>
<name>A0A0N7IAD7_BACT4</name>
<dbReference type="GO" id="GO:0005737">
    <property type="term" value="C:cytoplasm"/>
    <property type="evidence" value="ECO:0007669"/>
    <property type="project" value="TreeGrafter"/>
</dbReference>
<dbReference type="EMBL" id="JAGZEE010000004">
    <property type="protein sequence ID" value="MBS5410061.1"/>
    <property type="molecule type" value="Genomic_DNA"/>
</dbReference>
<dbReference type="InterPro" id="IPR045864">
    <property type="entry name" value="aa-tRNA-synth_II/BPL/LPL"/>
</dbReference>
<accession>A0A0N7IAD7</accession>
<dbReference type="SUPFAM" id="SSF55681">
    <property type="entry name" value="Class II aaRS and biotin synthetases"/>
    <property type="match status" value="1"/>
</dbReference>
<keyword evidence="2" id="KW-0436">Ligase</keyword>
<dbReference type="GO" id="GO:0016874">
    <property type="term" value="F:ligase activity"/>
    <property type="evidence" value="ECO:0007669"/>
    <property type="project" value="UniProtKB-KW"/>
</dbReference>
<reference evidence="2" key="1">
    <citation type="submission" date="2021-02" db="EMBL/GenBank/DDBJ databases">
        <title>Infant gut strain persistence is associated with maternal origin, phylogeny, and functional potential including surface adhesion and iron acquisition.</title>
        <authorList>
            <person name="Lou Y.C."/>
        </authorList>
    </citation>
    <scope>NUCLEOTIDE SEQUENCE</scope>
    <source>
        <strain evidence="2">L3_082_243G1_dasL3_082_243G1_maxbin2.maxbin.015s ta_sub</strain>
    </source>
</reference>
<evidence type="ECO:0000313" key="2">
    <source>
        <dbReference type="EMBL" id="MBS5410061.1"/>
    </source>
</evidence>
<comment type="pathway">
    <text evidence="1">Protein modification; protein lipoylation via exogenous pathway; protein N(6)-(lipoyl)lysine from lipoate: step 2/2.</text>
</comment>
<evidence type="ECO:0000256" key="1">
    <source>
        <dbReference type="ARBA" id="ARBA00005085"/>
    </source>
</evidence>
<proteinExistence type="predicted"/>
<dbReference type="PROSITE" id="PS51733">
    <property type="entry name" value="BPL_LPL_CATALYTIC"/>
    <property type="match status" value="1"/>
</dbReference>
<evidence type="ECO:0000313" key="3">
    <source>
        <dbReference type="Proteomes" id="UP000782901"/>
    </source>
</evidence>
<dbReference type="RefSeq" id="WP_062695950.1">
    <property type="nucleotide sequence ID" value="NZ_CAXSMB010000023.1"/>
</dbReference>
<dbReference type="Proteomes" id="UP000782901">
    <property type="component" value="Unassembled WGS sequence"/>
</dbReference>
<dbReference type="GO" id="GO:0009249">
    <property type="term" value="P:protein lipoylation"/>
    <property type="evidence" value="ECO:0007669"/>
    <property type="project" value="InterPro"/>
</dbReference>
<dbReference type="InterPro" id="IPR004143">
    <property type="entry name" value="BPL_LPL_catalytic"/>
</dbReference>
<dbReference type="Pfam" id="PF21948">
    <property type="entry name" value="LplA-B_cat"/>
    <property type="match status" value="1"/>
</dbReference>
<organism evidence="2 3">
    <name type="scientific">Bacteroides thetaiotaomicron</name>
    <dbReference type="NCBI Taxonomy" id="818"/>
    <lineage>
        <taxon>Bacteria</taxon>
        <taxon>Pseudomonadati</taxon>
        <taxon>Bacteroidota</taxon>
        <taxon>Bacteroidia</taxon>
        <taxon>Bacteroidales</taxon>
        <taxon>Bacteroidaceae</taxon>
        <taxon>Bacteroides</taxon>
    </lineage>
</organism>
<dbReference type="KEGG" id="btho:Btheta7330_03067"/>
<comment type="caution">
    <text evidence="2">The sequence shown here is derived from an EMBL/GenBank/DDBJ whole genome shotgun (WGS) entry which is preliminary data.</text>
</comment>
<protein>
    <submittedName>
        <fullName evidence="2">Lipoate--protein ligase family protein</fullName>
    </submittedName>
</protein>
<dbReference type="GO" id="GO:0017118">
    <property type="term" value="F:lipoyltransferase activity"/>
    <property type="evidence" value="ECO:0007669"/>
    <property type="project" value="TreeGrafter"/>
</dbReference>